<dbReference type="AlphaFoldDB" id="A0A9W8NE98"/>
<dbReference type="EMBL" id="JANPWZ010000823">
    <property type="protein sequence ID" value="KAJ3571687.1"/>
    <property type="molecule type" value="Genomic_DNA"/>
</dbReference>
<evidence type="ECO:0000256" key="1">
    <source>
        <dbReference type="ARBA" id="ARBA00022737"/>
    </source>
</evidence>
<dbReference type="Proteomes" id="UP001148614">
    <property type="component" value="Unassembled WGS sequence"/>
</dbReference>
<feature type="repeat" description="ANK" evidence="3">
    <location>
        <begin position="1040"/>
        <end position="1080"/>
    </location>
</feature>
<dbReference type="PANTHER" id="PTHR24198">
    <property type="entry name" value="ANKYRIN REPEAT AND PROTEIN KINASE DOMAIN-CONTAINING PROTEIN"/>
    <property type="match status" value="1"/>
</dbReference>
<dbReference type="SMART" id="SM00248">
    <property type="entry name" value="ANK"/>
    <property type="match status" value="6"/>
</dbReference>
<sequence>MLRISTMERIGLDFHADLRQAPKCRSQQDAQRPGATSKLSCSAPAEMSSSTLPTRGRGEDIWERHRPVLRQLYQVERKRLVDIKTIMERDYEFPTTPLSTYESKLRLIGLRKKLKKTDWHAVYVEIQRRRDKASAVYLCGTKISSATAWKEIRRSRAISIDNSQHTQLPRDVVVRTPSPGRQSPPLPSTFRNGNNGNSRGTFALQGSPAGLQQATRPPILQTMISASHTITEKSLHDSSFSFYEILLQHTPSFIYKQELARMSPISFPVGHDSHPLVRPGLQLSGHKVKVHLNTLVPRISAQQTQRQDTTYNDMFQIVYMLSNELSDCTGEIACFDYLFASYPISMLYSHLATKSCSMQVVFKKLLKYIFLRDLRDDFQRVLVAAVHDHPDWLVSSLYDYLFYAAKLNCLRSCELLLAMDAVASSIHRSKQMVAIGPLYGYVKGEHKRRDFAVFAAVSAGYMDCVRLLIQNIIQNYSLPPNHEYGPPPSSGERHTYGLATQVLDYPRNQVACMFFHAIFVITEGRLLYNGSYHPTPPIRFSFDMEPVRQMMDIIIEFGLNVDSLAPSWLEDRFIGRMYDCDGGNNWYFTNIDREAMLVYDLHVFLRTPRRLRPRILDIVYSLNKDIFHYLFHYSKQITTQLTRSGLYLGAERGRGHLDCYLRAFCSQISQHRDLLEIIFVEQFIMSFDIDIIHILLERGVGFEAFPKDLSLSLPLQRFVASIKKDGVKPQTLYILSQLLRRGAAIDADVMIVAIEERGTAILRMLSRFEANFAAYGTPAIFMAALVDNYDAVDWLLEARVDINVSFSLDESLTTVLGGFFKRLTSYQQILQRPPSVHTLYFGVWNEQRNIQNNFSVSMFKYLVGRGASLCAQPGNSQPNSLLIHAVKTGKHRSDIVDMISYLFLTQGGFRDPLPSQPCLLEECFQDHRGCSHDISGELHCGLPLFKLLLANGVPIVSSGVLGCLIRCGATSDLIQSVISSGVDLNAYSGRGRVFVWEPEMRVISFHQTALQAAAAKGDLALVQSLVSKGAMINLPGKEFNGMTALQAACFRRCLSSTEDATVALVNFLLDNGADVNAPPSARGGLTALQACAFTGSIRIAMILLDHGADVNAPPDEMYNASALDHAATNGRLDMVKLLINLGALSWKRGECGYDGAIEEAELSQHSAIVALLQDFSRQCAQVRNLLEESGC</sequence>
<evidence type="ECO:0000313" key="7">
    <source>
        <dbReference type="Proteomes" id="UP001148614"/>
    </source>
</evidence>
<dbReference type="PROSITE" id="PS50297">
    <property type="entry name" value="ANK_REP_REGION"/>
    <property type="match status" value="1"/>
</dbReference>
<dbReference type="InterPro" id="IPR036770">
    <property type="entry name" value="Ankyrin_rpt-contain_sf"/>
</dbReference>
<proteinExistence type="predicted"/>
<feature type="region of interest" description="Disordered" evidence="4">
    <location>
        <begin position="174"/>
        <end position="211"/>
    </location>
</feature>
<dbReference type="SUPFAM" id="SSF48403">
    <property type="entry name" value="Ankyrin repeat"/>
    <property type="match status" value="1"/>
</dbReference>
<feature type="compositionally biased region" description="Polar residues" evidence="4">
    <location>
        <begin position="189"/>
        <end position="200"/>
    </location>
</feature>
<feature type="domain" description="Clr5" evidence="5">
    <location>
        <begin position="60"/>
        <end position="107"/>
    </location>
</feature>
<evidence type="ECO:0000256" key="3">
    <source>
        <dbReference type="PROSITE-ProRule" id="PRU00023"/>
    </source>
</evidence>
<evidence type="ECO:0000313" key="6">
    <source>
        <dbReference type="EMBL" id="KAJ3571687.1"/>
    </source>
</evidence>
<comment type="caution">
    <text evidence="6">The sequence shown here is derived from an EMBL/GenBank/DDBJ whole genome shotgun (WGS) entry which is preliminary data.</text>
</comment>
<dbReference type="Gene3D" id="1.25.40.20">
    <property type="entry name" value="Ankyrin repeat-containing domain"/>
    <property type="match status" value="1"/>
</dbReference>
<feature type="repeat" description="ANK" evidence="3">
    <location>
        <begin position="1005"/>
        <end position="1037"/>
    </location>
</feature>
<dbReference type="PANTHER" id="PTHR24198:SF165">
    <property type="entry name" value="ANKYRIN REPEAT-CONTAINING PROTEIN-RELATED"/>
    <property type="match status" value="1"/>
</dbReference>
<accession>A0A9W8NE98</accession>
<name>A0A9W8NE98_9PEZI</name>
<feature type="region of interest" description="Disordered" evidence="4">
    <location>
        <begin position="22"/>
        <end position="57"/>
    </location>
</feature>
<dbReference type="Pfam" id="PF14420">
    <property type="entry name" value="Clr5"/>
    <property type="match status" value="1"/>
</dbReference>
<keyword evidence="7" id="KW-1185">Reference proteome</keyword>
<dbReference type="VEuPathDB" id="FungiDB:F4678DRAFT_466514"/>
<dbReference type="InterPro" id="IPR025676">
    <property type="entry name" value="Clr5_dom"/>
</dbReference>
<dbReference type="InterPro" id="IPR002110">
    <property type="entry name" value="Ankyrin_rpt"/>
</dbReference>
<reference evidence="6" key="1">
    <citation type="submission" date="2022-07" db="EMBL/GenBank/DDBJ databases">
        <title>Genome Sequence of Xylaria arbuscula.</title>
        <authorList>
            <person name="Buettner E."/>
        </authorList>
    </citation>
    <scope>NUCLEOTIDE SEQUENCE</scope>
    <source>
        <strain evidence="6">VT107</strain>
    </source>
</reference>
<dbReference type="Pfam" id="PF12796">
    <property type="entry name" value="Ank_2"/>
    <property type="match status" value="1"/>
</dbReference>
<evidence type="ECO:0000256" key="2">
    <source>
        <dbReference type="ARBA" id="ARBA00023043"/>
    </source>
</evidence>
<keyword evidence="1" id="KW-0677">Repeat</keyword>
<feature type="repeat" description="ANK" evidence="3">
    <location>
        <begin position="1083"/>
        <end position="1115"/>
    </location>
</feature>
<evidence type="ECO:0000256" key="4">
    <source>
        <dbReference type="SAM" id="MobiDB-lite"/>
    </source>
</evidence>
<evidence type="ECO:0000259" key="5">
    <source>
        <dbReference type="Pfam" id="PF14420"/>
    </source>
</evidence>
<keyword evidence="2 3" id="KW-0040">ANK repeat</keyword>
<gene>
    <name evidence="6" type="ORF">NPX13_g5292</name>
</gene>
<organism evidence="6 7">
    <name type="scientific">Xylaria arbuscula</name>
    <dbReference type="NCBI Taxonomy" id="114810"/>
    <lineage>
        <taxon>Eukaryota</taxon>
        <taxon>Fungi</taxon>
        <taxon>Dikarya</taxon>
        <taxon>Ascomycota</taxon>
        <taxon>Pezizomycotina</taxon>
        <taxon>Sordariomycetes</taxon>
        <taxon>Xylariomycetidae</taxon>
        <taxon>Xylariales</taxon>
        <taxon>Xylariaceae</taxon>
        <taxon>Xylaria</taxon>
    </lineage>
</organism>
<dbReference type="PROSITE" id="PS50088">
    <property type="entry name" value="ANK_REPEAT"/>
    <property type="match status" value="3"/>
</dbReference>
<protein>
    <recommendedName>
        <fullName evidence="5">Clr5 domain-containing protein</fullName>
    </recommendedName>
</protein>